<feature type="transmembrane region" description="Helical" evidence="1">
    <location>
        <begin position="40"/>
        <end position="61"/>
    </location>
</feature>
<dbReference type="Proteomes" id="UP000642748">
    <property type="component" value="Unassembled WGS sequence"/>
</dbReference>
<reference evidence="2" key="1">
    <citation type="submission" date="2021-01" db="EMBL/GenBank/DDBJ databases">
        <title>Whole genome shotgun sequence of Rugosimonospora africana NBRC 104875.</title>
        <authorList>
            <person name="Komaki H."/>
            <person name="Tamura T."/>
        </authorList>
    </citation>
    <scope>NUCLEOTIDE SEQUENCE</scope>
    <source>
        <strain evidence="2">NBRC 104875</strain>
    </source>
</reference>
<dbReference type="Gene3D" id="2.120.10.30">
    <property type="entry name" value="TolB, C-terminal domain"/>
    <property type="match status" value="1"/>
</dbReference>
<keyword evidence="3" id="KW-1185">Reference proteome</keyword>
<feature type="transmembrane region" description="Helical" evidence="1">
    <location>
        <begin position="413"/>
        <end position="430"/>
    </location>
</feature>
<evidence type="ECO:0008006" key="4">
    <source>
        <dbReference type="Google" id="ProtNLM"/>
    </source>
</evidence>
<protein>
    <recommendedName>
        <fullName evidence="4">WD40 repeat domain-containing protein</fullName>
    </recommendedName>
</protein>
<dbReference type="InterPro" id="IPR011042">
    <property type="entry name" value="6-blade_b-propeller_TolB-like"/>
</dbReference>
<dbReference type="AlphaFoldDB" id="A0A8J3VQM7"/>
<comment type="caution">
    <text evidence="2">The sequence shown here is derived from an EMBL/GenBank/DDBJ whole genome shotgun (WGS) entry which is preliminary data.</text>
</comment>
<dbReference type="RefSeq" id="WP_203918850.1">
    <property type="nucleotide sequence ID" value="NZ_BONZ01000032.1"/>
</dbReference>
<evidence type="ECO:0000313" key="2">
    <source>
        <dbReference type="EMBL" id="GIH15207.1"/>
    </source>
</evidence>
<organism evidence="2 3">
    <name type="scientific">Rugosimonospora africana</name>
    <dbReference type="NCBI Taxonomy" id="556532"/>
    <lineage>
        <taxon>Bacteria</taxon>
        <taxon>Bacillati</taxon>
        <taxon>Actinomycetota</taxon>
        <taxon>Actinomycetes</taxon>
        <taxon>Micromonosporales</taxon>
        <taxon>Micromonosporaceae</taxon>
        <taxon>Rugosimonospora</taxon>
    </lineage>
</organism>
<evidence type="ECO:0000256" key="1">
    <source>
        <dbReference type="SAM" id="Phobius"/>
    </source>
</evidence>
<dbReference type="SUPFAM" id="SSF82171">
    <property type="entry name" value="DPP6 N-terminal domain-like"/>
    <property type="match status" value="1"/>
</dbReference>
<dbReference type="Pfam" id="PF07676">
    <property type="entry name" value="PD40"/>
    <property type="match status" value="1"/>
</dbReference>
<name>A0A8J3VQM7_9ACTN</name>
<dbReference type="EMBL" id="BONZ01000032">
    <property type="protein sequence ID" value="GIH15207.1"/>
    <property type="molecule type" value="Genomic_DNA"/>
</dbReference>
<keyword evidence="1" id="KW-0472">Membrane</keyword>
<proteinExistence type="predicted"/>
<dbReference type="InterPro" id="IPR011659">
    <property type="entry name" value="WD40"/>
</dbReference>
<accession>A0A8J3VQM7</accession>
<keyword evidence="1" id="KW-0812">Transmembrane</keyword>
<sequence length="447" mass="47252">MNTDERAVAAALRQISAGVRPVRVPPDLWARGRRRRRLRATAIAAGVAALLLALIAVPLAWAPGPPPARPAEHPWSIPSRIRVPMPLQPNLVDAPNGPASVIVTGPGGFAANDVFGFDDRAIAVGRDGLYRYVRDVNSVNAGDDLLLSPDGRYLAGRADLEGVHFDEAASDWQSTAGVMDLTTGKVRTYREGVPVAWSPDDRLLVSASSGRFTLLDLGSGAVVPLGVGGAAPAFSPDGQQIALQQGRELKVLDVDTRTVRTVANLGAQQSLAGPGAWSAGNRLAIWNGNDCARACPASYRDFRLSFVDIDNGAVTDAGFDAVQAVSARLLGWRSGGDAVVTLSMTSDDPAGPHSGAPQVLSLRPGGGRTTLITVTADADRVDVARNLLDHFGGAPRSGWSMFLDLLRVRLPQAAPWLAAIAVLIAVGLNYRRIRAKVGPWLRRRISP</sequence>
<gene>
    <name evidence="2" type="ORF">Raf01_33790</name>
</gene>
<dbReference type="InterPro" id="IPR006311">
    <property type="entry name" value="TAT_signal"/>
</dbReference>
<dbReference type="PROSITE" id="PS51318">
    <property type="entry name" value="TAT"/>
    <property type="match status" value="1"/>
</dbReference>
<keyword evidence="1" id="KW-1133">Transmembrane helix</keyword>
<evidence type="ECO:0000313" key="3">
    <source>
        <dbReference type="Proteomes" id="UP000642748"/>
    </source>
</evidence>